<dbReference type="Pfam" id="PF08281">
    <property type="entry name" value="Sigma70_r4_2"/>
    <property type="match status" value="1"/>
</dbReference>
<dbReference type="Gene3D" id="1.10.10.10">
    <property type="entry name" value="Winged helix-like DNA-binding domain superfamily/Winged helix DNA-binding domain"/>
    <property type="match status" value="1"/>
</dbReference>
<dbReference type="InterPro" id="IPR036388">
    <property type="entry name" value="WH-like_DNA-bd_sf"/>
</dbReference>
<keyword evidence="5" id="KW-0804">Transcription</keyword>
<keyword evidence="7" id="KW-1185">Reference proteome</keyword>
<evidence type="ECO:0000256" key="4">
    <source>
        <dbReference type="ARBA" id="ARBA00023125"/>
    </source>
</evidence>
<dbReference type="CDD" id="cd06171">
    <property type="entry name" value="Sigma70_r4"/>
    <property type="match status" value="1"/>
</dbReference>
<organism evidence="6 7">
    <name type="scientific">Tessaracoccus flavus</name>
    <dbReference type="NCBI Taxonomy" id="1610493"/>
    <lineage>
        <taxon>Bacteria</taxon>
        <taxon>Bacillati</taxon>
        <taxon>Actinomycetota</taxon>
        <taxon>Actinomycetes</taxon>
        <taxon>Propionibacteriales</taxon>
        <taxon>Propionibacteriaceae</taxon>
        <taxon>Tessaracoccus</taxon>
    </lineage>
</organism>
<dbReference type="OrthoDB" id="3728876at2"/>
<dbReference type="SUPFAM" id="SSF88659">
    <property type="entry name" value="Sigma3 and sigma4 domains of RNA polymerase sigma factors"/>
    <property type="match status" value="1"/>
</dbReference>
<accession>A0A1Q2CE47</accession>
<dbReference type="InterPro" id="IPR007627">
    <property type="entry name" value="RNA_pol_sigma70_r2"/>
</dbReference>
<dbReference type="SUPFAM" id="SSF88946">
    <property type="entry name" value="Sigma2 domain of RNA polymerase sigma factors"/>
    <property type="match status" value="1"/>
</dbReference>
<dbReference type="GO" id="GO:0003677">
    <property type="term" value="F:DNA binding"/>
    <property type="evidence" value="ECO:0007669"/>
    <property type="project" value="UniProtKB-KW"/>
</dbReference>
<evidence type="ECO:0000256" key="3">
    <source>
        <dbReference type="ARBA" id="ARBA00023082"/>
    </source>
</evidence>
<dbReference type="AlphaFoldDB" id="A0A1Q2CE47"/>
<dbReference type="NCBIfam" id="TIGR02983">
    <property type="entry name" value="SigE-fam_strep"/>
    <property type="match status" value="1"/>
</dbReference>
<reference evidence="6 7" key="1">
    <citation type="journal article" date="2016" name="Int. J. Syst. Evol. Microbiol.">
        <title>Tessaracoccus flavus sp. nov., isolated from the drainage system of a lindane-producing factory.</title>
        <authorList>
            <person name="Kumari R."/>
            <person name="Singh P."/>
            <person name="Schumann P."/>
            <person name="Lal R."/>
        </authorList>
    </citation>
    <scope>NUCLEOTIDE SEQUENCE [LARGE SCALE GENOMIC DNA]</scope>
    <source>
        <strain evidence="6 7">RP1T</strain>
    </source>
</reference>
<evidence type="ECO:0000313" key="6">
    <source>
        <dbReference type="EMBL" id="AQP44325.1"/>
    </source>
</evidence>
<keyword evidence="4" id="KW-0238">DNA-binding</keyword>
<evidence type="ECO:0000313" key="7">
    <source>
        <dbReference type="Proteomes" id="UP000188324"/>
    </source>
</evidence>
<evidence type="ECO:0000256" key="1">
    <source>
        <dbReference type="ARBA" id="ARBA00010641"/>
    </source>
</evidence>
<comment type="similarity">
    <text evidence="1">Belongs to the sigma-70 factor family. ECF subfamily.</text>
</comment>
<name>A0A1Q2CE47_9ACTN</name>
<dbReference type="PANTHER" id="PTHR43133">
    <property type="entry name" value="RNA POLYMERASE ECF-TYPE SIGMA FACTO"/>
    <property type="match status" value="1"/>
</dbReference>
<dbReference type="InterPro" id="IPR039425">
    <property type="entry name" value="RNA_pol_sigma-70-like"/>
</dbReference>
<evidence type="ECO:0000256" key="5">
    <source>
        <dbReference type="ARBA" id="ARBA00023163"/>
    </source>
</evidence>
<dbReference type="Proteomes" id="UP000188324">
    <property type="component" value="Chromosome"/>
</dbReference>
<gene>
    <name evidence="6" type="ORF">RPIT_05445</name>
</gene>
<proteinExistence type="inferred from homology"/>
<dbReference type="STRING" id="1610493.RPIT_05445"/>
<dbReference type="EMBL" id="CP019605">
    <property type="protein sequence ID" value="AQP44325.1"/>
    <property type="molecule type" value="Genomic_DNA"/>
</dbReference>
<dbReference type="Gene3D" id="1.10.1740.10">
    <property type="match status" value="1"/>
</dbReference>
<dbReference type="GO" id="GO:0016987">
    <property type="term" value="F:sigma factor activity"/>
    <property type="evidence" value="ECO:0007669"/>
    <property type="project" value="UniProtKB-KW"/>
</dbReference>
<protein>
    <submittedName>
        <fullName evidence="6">Uncharacterized protein</fullName>
    </submittedName>
</protein>
<dbReference type="PANTHER" id="PTHR43133:SF50">
    <property type="entry name" value="ECF RNA POLYMERASE SIGMA FACTOR SIGM"/>
    <property type="match status" value="1"/>
</dbReference>
<dbReference type="InterPro" id="IPR014284">
    <property type="entry name" value="RNA_pol_sigma-70_dom"/>
</dbReference>
<dbReference type="NCBIfam" id="TIGR02937">
    <property type="entry name" value="sigma70-ECF"/>
    <property type="match status" value="1"/>
</dbReference>
<dbReference type="Pfam" id="PF04542">
    <property type="entry name" value="Sigma70_r2"/>
    <property type="match status" value="1"/>
</dbReference>
<dbReference type="GO" id="GO:0006352">
    <property type="term" value="P:DNA-templated transcription initiation"/>
    <property type="evidence" value="ECO:0007669"/>
    <property type="project" value="InterPro"/>
</dbReference>
<evidence type="ECO:0000256" key="2">
    <source>
        <dbReference type="ARBA" id="ARBA00023015"/>
    </source>
</evidence>
<dbReference type="InterPro" id="IPR013249">
    <property type="entry name" value="RNA_pol_sigma70_r4_t2"/>
</dbReference>
<dbReference type="RefSeq" id="WP_077341373.1">
    <property type="nucleotide sequence ID" value="NZ_CP019605.1"/>
</dbReference>
<dbReference type="InterPro" id="IPR013324">
    <property type="entry name" value="RNA_pol_sigma_r3/r4-like"/>
</dbReference>
<sequence>MTGLTEATRTWDSFDEFVHARSVALWRSAWLLTGDTQRAEDLVQEALGRCWGKFDRLNRAGNSFEAYVRTAIYHAYLSWWRAGTWREGTMPAGNPEPARHDSVADRDLLRALAALPRQQRAVVVLRYFEDRSTAEAADLLRISQGAVKTHLHRALSSLRSSHHLRTQDLSYLPKEDDRS</sequence>
<dbReference type="KEGG" id="tfl:RPIT_05445"/>
<keyword evidence="3" id="KW-0731">Sigma factor</keyword>
<dbReference type="InterPro" id="IPR014325">
    <property type="entry name" value="RNA_pol_sigma-E_actinobac"/>
</dbReference>
<keyword evidence="2" id="KW-0805">Transcription regulation</keyword>
<dbReference type="InterPro" id="IPR013325">
    <property type="entry name" value="RNA_pol_sigma_r2"/>
</dbReference>